<evidence type="ECO:0000313" key="6">
    <source>
        <dbReference type="Proteomes" id="UP000283255"/>
    </source>
</evidence>
<feature type="domain" description="HTH araC/xylS-type" evidence="4">
    <location>
        <begin position="254"/>
        <end position="336"/>
    </location>
</feature>
<dbReference type="GO" id="GO:0003700">
    <property type="term" value="F:DNA-binding transcription factor activity"/>
    <property type="evidence" value="ECO:0007669"/>
    <property type="project" value="InterPro"/>
</dbReference>
<evidence type="ECO:0000256" key="3">
    <source>
        <dbReference type="ARBA" id="ARBA00023163"/>
    </source>
</evidence>
<dbReference type="PANTHER" id="PTHR47894">
    <property type="entry name" value="HTH-TYPE TRANSCRIPTIONAL REGULATOR GADX"/>
    <property type="match status" value="1"/>
</dbReference>
<evidence type="ECO:0000259" key="4">
    <source>
        <dbReference type="PROSITE" id="PS01124"/>
    </source>
</evidence>
<dbReference type="InterPro" id="IPR020449">
    <property type="entry name" value="Tscrpt_reg_AraC-type_HTH"/>
</dbReference>
<dbReference type="Proteomes" id="UP000283255">
    <property type="component" value="Unassembled WGS sequence"/>
</dbReference>
<sequence length="338" mass="38134">MKAITGNTAFARMGLFNLLLRAVDDCYGNISGQLDIPKALAQEPMRLMPLSEMTRYASQIERLTGDEMFVAKAGAKIHLQHFSSFESLVASSKNLFTAMLRFNNLFANFQSGVTIGGRVSGKLLKWRYHSPFIADKMRLQDGVFACWLYVHILRLYHGAHYCPTLIQLPGSQIGAQGEMAALFGCEVHWHSESAQVWFPVSDISKLPPASLQVRPKVLVDQNDLLSFIDMPAPEDFIRCVYELINYCRCFAYPSLSQAAKILGLSEQKLQRQLQLENVSFSDLVQLQLLSDQALKLLSQKLSEADIARQLGFTNQQSFSKAFKRMHGLTPRQYQEQQS</sequence>
<dbReference type="GO" id="GO:0000976">
    <property type="term" value="F:transcription cis-regulatory region binding"/>
    <property type="evidence" value="ECO:0007669"/>
    <property type="project" value="TreeGrafter"/>
</dbReference>
<dbReference type="AlphaFoldDB" id="A0A418YIP6"/>
<dbReference type="EMBL" id="QZCH01000002">
    <property type="protein sequence ID" value="RJG50518.1"/>
    <property type="molecule type" value="Genomic_DNA"/>
</dbReference>
<dbReference type="PRINTS" id="PR00032">
    <property type="entry name" value="HTHARAC"/>
</dbReference>
<evidence type="ECO:0000313" key="5">
    <source>
        <dbReference type="EMBL" id="RJG50518.1"/>
    </source>
</evidence>
<evidence type="ECO:0000256" key="2">
    <source>
        <dbReference type="ARBA" id="ARBA00023125"/>
    </source>
</evidence>
<reference evidence="5 6" key="2">
    <citation type="submission" date="2019-01" db="EMBL/GenBank/DDBJ databases">
        <title>Motilimonas pumilus sp. nov., isolated from the gut of sea cucumber (Apostichopus japonicus).</title>
        <authorList>
            <person name="Wang F.-Q."/>
            <person name="Ren L.-H."/>
            <person name="Lin Y.-W."/>
            <person name="Sun G.-H."/>
            <person name="Du Z.-J."/>
            <person name="Zhao J.-X."/>
            <person name="Liu X.-J."/>
            <person name="Liu L.-J."/>
        </authorList>
    </citation>
    <scope>NUCLEOTIDE SEQUENCE [LARGE SCALE GENOMIC DNA]</scope>
    <source>
        <strain evidence="5 6">PLHSC7-2</strain>
    </source>
</reference>
<keyword evidence="6" id="KW-1185">Reference proteome</keyword>
<dbReference type="PANTHER" id="PTHR47894:SF4">
    <property type="entry name" value="HTH-TYPE TRANSCRIPTIONAL REGULATOR GADX"/>
    <property type="match status" value="1"/>
</dbReference>
<dbReference type="InterPro" id="IPR009057">
    <property type="entry name" value="Homeodomain-like_sf"/>
</dbReference>
<dbReference type="Pfam" id="PF12625">
    <property type="entry name" value="Arabinose_bd"/>
    <property type="match status" value="1"/>
</dbReference>
<dbReference type="InterPro" id="IPR032687">
    <property type="entry name" value="AraC-type_N"/>
</dbReference>
<gene>
    <name evidence="5" type="ORF">D1Z90_03290</name>
</gene>
<proteinExistence type="predicted"/>
<dbReference type="PROSITE" id="PS01124">
    <property type="entry name" value="HTH_ARAC_FAMILY_2"/>
    <property type="match status" value="1"/>
</dbReference>
<reference evidence="5 6" key="1">
    <citation type="submission" date="2018-09" db="EMBL/GenBank/DDBJ databases">
        <authorList>
            <person name="Wang F."/>
        </authorList>
    </citation>
    <scope>NUCLEOTIDE SEQUENCE [LARGE SCALE GENOMIC DNA]</scope>
    <source>
        <strain evidence="5 6">PLHSC7-2</strain>
    </source>
</reference>
<name>A0A418YIP6_9GAMM</name>
<dbReference type="GO" id="GO:0005829">
    <property type="term" value="C:cytosol"/>
    <property type="evidence" value="ECO:0007669"/>
    <property type="project" value="TreeGrafter"/>
</dbReference>
<dbReference type="Pfam" id="PF12833">
    <property type="entry name" value="HTH_18"/>
    <property type="match status" value="1"/>
</dbReference>
<dbReference type="RefSeq" id="WP_119909319.1">
    <property type="nucleotide sequence ID" value="NZ_QZCH01000002.1"/>
</dbReference>
<dbReference type="Gene3D" id="1.10.10.60">
    <property type="entry name" value="Homeodomain-like"/>
    <property type="match status" value="1"/>
</dbReference>
<keyword evidence="3" id="KW-0804">Transcription</keyword>
<dbReference type="InterPro" id="IPR018060">
    <property type="entry name" value="HTH_AraC"/>
</dbReference>
<dbReference type="OrthoDB" id="6252225at2"/>
<comment type="caution">
    <text evidence="5">The sequence shown here is derived from an EMBL/GenBank/DDBJ whole genome shotgun (WGS) entry which is preliminary data.</text>
</comment>
<dbReference type="SMART" id="SM00342">
    <property type="entry name" value="HTH_ARAC"/>
    <property type="match status" value="1"/>
</dbReference>
<accession>A0A418YIP6</accession>
<protein>
    <submittedName>
        <fullName evidence="5">AraC family transcriptional regulator</fullName>
    </submittedName>
</protein>
<dbReference type="SUPFAM" id="SSF46689">
    <property type="entry name" value="Homeodomain-like"/>
    <property type="match status" value="1"/>
</dbReference>
<keyword evidence="2" id="KW-0238">DNA-binding</keyword>
<evidence type="ECO:0000256" key="1">
    <source>
        <dbReference type="ARBA" id="ARBA00023015"/>
    </source>
</evidence>
<keyword evidence="1" id="KW-0805">Transcription regulation</keyword>
<organism evidence="5 6">
    <name type="scientific">Motilimonas pumila</name>
    <dbReference type="NCBI Taxonomy" id="2303987"/>
    <lineage>
        <taxon>Bacteria</taxon>
        <taxon>Pseudomonadati</taxon>
        <taxon>Pseudomonadota</taxon>
        <taxon>Gammaproteobacteria</taxon>
        <taxon>Alteromonadales</taxon>
        <taxon>Alteromonadales genera incertae sedis</taxon>
        <taxon>Motilimonas</taxon>
    </lineage>
</organism>